<dbReference type="PRINTS" id="PR00406">
    <property type="entry name" value="CYTB5RDTASE"/>
</dbReference>
<sequence>MTSAQNGHGPSEAAVELADGVWNGEADDTLICQAVWQETHDVKTFVLKPAAPGRFRFQPGQFMTYAFEIGGEVIYRCYTISSAPTRPDRLCLTVKRVPGGAVSNWLHDTMRPGMRVRAVGPMGEFTCGSRTGRKYLFLSGGSGITPLMSMARTFQDLGQQEDVVFAHSARTAADIVFREELEAMARVNPAFRFVPIAEGTTPLAPWNGLRGRLSRAILDLVAPDFMEREVFVCGPAAYMAAVRDMLRAAGFDMARYHDESFDFGALPAAEQAEAAEAEAQLEGDAEAAVKTYTVEFTKTRRSIQVPATTTVLEAAKRAGMRLPSSCSQGLCGTCKSKKVSGTVEMSHQGGIRQREIDAGMVLLCCSRPTSDLVIER</sequence>
<comment type="caution">
    <text evidence="12">The sequence shown here is derived from an EMBL/GenBank/DDBJ whole genome shotgun (WGS) entry which is preliminary data.</text>
</comment>
<dbReference type="SUPFAM" id="SSF52343">
    <property type="entry name" value="Ferredoxin reductase-like, C-terminal NADP-linked domain"/>
    <property type="match status" value="1"/>
</dbReference>
<evidence type="ECO:0000256" key="8">
    <source>
        <dbReference type="ARBA" id="ARBA00023014"/>
    </source>
</evidence>
<dbReference type="PROSITE" id="PS00197">
    <property type="entry name" value="2FE2S_FER_1"/>
    <property type="match status" value="1"/>
</dbReference>
<dbReference type="Pfam" id="PF00175">
    <property type="entry name" value="NAD_binding_1"/>
    <property type="match status" value="1"/>
</dbReference>
<dbReference type="CDD" id="cd00207">
    <property type="entry name" value="fer2"/>
    <property type="match status" value="1"/>
</dbReference>
<keyword evidence="8" id="KW-0411">Iron-sulfur</keyword>
<name>A0A3A1WY55_9HYPH</name>
<keyword evidence="13" id="KW-1185">Reference proteome</keyword>
<dbReference type="InterPro" id="IPR006058">
    <property type="entry name" value="2Fe2S_fd_BS"/>
</dbReference>
<dbReference type="InterPro" id="IPR036010">
    <property type="entry name" value="2Fe-2S_ferredoxin-like_sf"/>
</dbReference>
<dbReference type="RefSeq" id="WP_119538315.1">
    <property type="nucleotide sequence ID" value="NZ_QYRN01000001.1"/>
</dbReference>
<keyword evidence="7" id="KW-0408">Iron</keyword>
<proteinExistence type="inferred from homology"/>
<dbReference type="InterPro" id="IPR012675">
    <property type="entry name" value="Beta-grasp_dom_sf"/>
</dbReference>
<dbReference type="SUPFAM" id="SSF54292">
    <property type="entry name" value="2Fe-2S ferredoxin-like"/>
    <property type="match status" value="1"/>
</dbReference>
<dbReference type="InterPro" id="IPR008333">
    <property type="entry name" value="Cbr1-like_FAD-bd_dom"/>
</dbReference>
<dbReference type="InterPro" id="IPR017927">
    <property type="entry name" value="FAD-bd_FR_type"/>
</dbReference>
<dbReference type="EMBL" id="QYRN01000001">
    <property type="protein sequence ID" value="RIY03659.1"/>
    <property type="molecule type" value="Genomic_DNA"/>
</dbReference>
<organism evidence="12 13">
    <name type="scientific">Aureimonas flava</name>
    <dbReference type="NCBI Taxonomy" id="2320271"/>
    <lineage>
        <taxon>Bacteria</taxon>
        <taxon>Pseudomonadati</taxon>
        <taxon>Pseudomonadota</taxon>
        <taxon>Alphaproteobacteria</taxon>
        <taxon>Hyphomicrobiales</taxon>
        <taxon>Aurantimonadaceae</taxon>
        <taxon>Aureimonas</taxon>
    </lineage>
</organism>
<dbReference type="CDD" id="cd06215">
    <property type="entry name" value="FNR_iron_sulfur_binding_1"/>
    <property type="match status" value="1"/>
</dbReference>
<keyword evidence="4" id="KW-0479">Metal-binding</keyword>
<dbReference type="PROSITE" id="PS51384">
    <property type="entry name" value="FAD_FR"/>
    <property type="match status" value="1"/>
</dbReference>
<dbReference type="InterPro" id="IPR001041">
    <property type="entry name" value="2Fe-2S_ferredoxin-type"/>
</dbReference>
<dbReference type="InterPro" id="IPR017938">
    <property type="entry name" value="Riboflavin_synthase-like_b-brl"/>
</dbReference>
<keyword evidence="6" id="KW-0560">Oxidoreductase</keyword>
<dbReference type="Gene3D" id="2.40.30.10">
    <property type="entry name" value="Translation factors"/>
    <property type="match status" value="1"/>
</dbReference>
<keyword evidence="2" id="KW-0285">Flavoprotein</keyword>
<feature type="domain" description="FAD-binding FR-type" evidence="11">
    <location>
        <begin position="25"/>
        <end position="128"/>
    </location>
</feature>
<accession>A0A3A1WY55</accession>
<keyword evidence="5" id="KW-0274">FAD</keyword>
<dbReference type="GO" id="GO:0016491">
    <property type="term" value="F:oxidoreductase activity"/>
    <property type="evidence" value="ECO:0007669"/>
    <property type="project" value="UniProtKB-KW"/>
</dbReference>
<dbReference type="PANTHER" id="PTHR47354:SF6">
    <property type="entry name" value="NADH OXIDOREDUCTASE HCR"/>
    <property type="match status" value="1"/>
</dbReference>
<evidence type="ECO:0000256" key="6">
    <source>
        <dbReference type="ARBA" id="ARBA00023002"/>
    </source>
</evidence>
<evidence type="ECO:0000259" key="11">
    <source>
        <dbReference type="PROSITE" id="PS51384"/>
    </source>
</evidence>
<evidence type="ECO:0000256" key="1">
    <source>
        <dbReference type="ARBA" id="ARBA00001974"/>
    </source>
</evidence>
<dbReference type="OrthoDB" id="9796486at2"/>
<gene>
    <name evidence="12" type="ORF">D3218_02660</name>
</gene>
<evidence type="ECO:0000256" key="5">
    <source>
        <dbReference type="ARBA" id="ARBA00022827"/>
    </source>
</evidence>
<dbReference type="PROSITE" id="PS51085">
    <property type="entry name" value="2FE2S_FER_2"/>
    <property type="match status" value="1"/>
</dbReference>
<dbReference type="Pfam" id="PF00970">
    <property type="entry name" value="FAD_binding_6"/>
    <property type="match status" value="1"/>
</dbReference>
<dbReference type="Gene3D" id="3.40.50.80">
    <property type="entry name" value="Nucleotide-binding domain of ferredoxin-NADP reductase (FNR) module"/>
    <property type="match status" value="1"/>
</dbReference>
<dbReference type="Pfam" id="PF00111">
    <property type="entry name" value="Fer2"/>
    <property type="match status" value="1"/>
</dbReference>
<evidence type="ECO:0000256" key="4">
    <source>
        <dbReference type="ARBA" id="ARBA00022723"/>
    </source>
</evidence>
<reference evidence="13" key="1">
    <citation type="submission" date="2018-09" db="EMBL/GenBank/DDBJ databases">
        <authorList>
            <person name="Tuo L."/>
        </authorList>
    </citation>
    <scope>NUCLEOTIDE SEQUENCE [LARGE SCALE GENOMIC DNA]</scope>
    <source>
        <strain evidence="13">M2BS4Y-1</strain>
    </source>
</reference>
<dbReference type="InterPro" id="IPR050415">
    <property type="entry name" value="MRET"/>
</dbReference>
<comment type="similarity">
    <text evidence="9">In the N-terminal section; belongs to the FAD-binding oxidoreductase type 6 family.</text>
</comment>
<feature type="domain" description="2Fe-2S ferredoxin-type" evidence="10">
    <location>
        <begin position="292"/>
        <end position="376"/>
    </location>
</feature>
<dbReference type="GO" id="GO:0046872">
    <property type="term" value="F:metal ion binding"/>
    <property type="evidence" value="ECO:0007669"/>
    <property type="project" value="UniProtKB-KW"/>
</dbReference>
<keyword evidence="3" id="KW-0001">2Fe-2S</keyword>
<evidence type="ECO:0000256" key="3">
    <source>
        <dbReference type="ARBA" id="ARBA00022714"/>
    </source>
</evidence>
<comment type="cofactor">
    <cofactor evidence="1">
        <name>FAD</name>
        <dbReference type="ChEBI" id="CHEBI:57692"/>
    </cofactor>
</comment>
<dbReference type="Gene3D" id="3.10.20.30">
    <property type="match status" value="1"/>
</dbReference>
<dbReference type="Proteomes" id="UP000265750">
    <property type="component" value="Unassembled WGS sequence"/>
</dbReference>
<evidence type="ECO:0000259" key="10">
    <source>
        <dbReference type="PROSITE" id="PS51085"/>
    </source>
</evidence>
<dbReference type="GO" id="GO:0051537">
    <property type="term" value="F:2 iron, 2 sulfur cluster binding"/>
    <property type="evidence" value="ECO:0007669"/>
    <property type="project" value="UniProtKB-KW"/>
</dbReference>
<evidence type="ECO:0000256" key="9">
    <source>
        <dbReference type="ARBA" id="ARBA00061434"/>
    </source>
</evidence>
<dbReference type="AlphaFoldDB" id="A0A3A1WY55"/>
<evidence type="ECO:0000256" key="2">
    <source>
        <dbReference type="ARBA" id="ARBA00022630"/>
    </source>
</evidence>
<evidence type="ECO:0000313" key="13">
    <source>
        <dbReference type="Proteomes" id="UP000265750"/>
    </source>
</evidence>
<evidence type="ECO:0000256" key="7">
    <source>
        <dbReference type="ARBA" id="ARBA00023004"/>
    </source>
</evidence>
<dbReference type="SUPFAM" id="SSF63380">
    <property type="entry name" value="Riboflavin synthase domain-like"/>
    <property type="match status" value="1"/>
</dbReference>
<protein>
    <submittedName>
        <fullName evidence="12">Hybrid-cluster NAD(P)-dependent oxidoreductase</fullName>
    </submittedName>
</protein>
<dbReference type="InterPro" id="IPR039261">
    <property type="entry name" value="FNR_nucleotide-bd"/>
</dbReference>
<dbReference type="InterPro" id="IPR001433">
    <property type="entry name" value="OxRdtase_FAD/NAD-bd"/>
</dbReference>
<dbReference type="PANTHER" id="PTHR47354">
    <property type="entry name" value="NADH OXIDOREDUCTASE HCR"/>
    <property type="match status" value="1"/>
</dbReference>
<evidence type="ECO:0000313" key="12">
    <source>
        <dbReference type="EMBL" id="RIY03659.1"/>
    </source>
</evidence>